<dbReference type="SUPFAM" id="SSF56112">
    <property type="entry name" value="Protein kinase-like (PK-like)"/>
    <property type="match status" value="1"/>
</dbReference>
<dbReference type="SMART" id="SM00220">
    <property type="entry name" value="S_TKc"/>
    <property type="match status" value="1"/>
</dbReference>
<dbReference type="FunFam" id="1.10.510.10:FF:000365">
    <property type="entry name" value="Leucine-rich repeat receptor-like serine/threonine-protein kinase At1g17230"/>
    <property type="match status" value="1"/>
</dbReference>
<dbReference type="GO" id="GO:0033612">
    <property type="term" value="F:receptor serine/threonine kinase binding"/>
    <property type="evidence" value="ECO:0007669"/>
    <property type="project" value="TreeGrafter"/>
</dbReference>
<keyword evidence="4 10" id="KW-0812">Transmembrane</keyword>
<dbReference type="PROSITE" id="PS51450">
    <property type="entry name" value="LRR"/>
    <property type="match status" value="1"/>
</dbReference>
<dbReference type="InterPro" id="IPR013210">
    <property type="entry name" value="LRR_N_plant-typ"/>
</dbReference>
<dbReference type="GO" id="GO:0016020">
    <property type="term" value="C:membrane"/>
    <property type="evidence" value="ECO:0007669"/>
    <property type="project" value="UniProtKB-SubCell"/>
</dbReference>
<keyword evidence="9" id="KW-0325">Glycoprotein</keyword>
<name>A0AAV0F742_9ASTE</name>
<dbReference type="PROSITE" id="PS00108">
    <property type="entry name" value="PROTEIN_KINASE_ST"/>
    <property type="match status" value="1"/>
</dbReference>
<dbReference type="Gene3D" id="3.30.200.20">
    <property type="entry name" value="Phosphorylase Kinase, domain 1"/>
    <property type="match status" value="1"/>
</dbReference>
<keyword evidence="7 10" id="KW-1133">Transmembrane helix</keyword>
<keyword evidence="14" id="KW-1185">Reference proteome</keyword>
<protein>
    <recommendedName>
        <fullName evidence="12">Protein kinase domain-containing protein</fullName>
    </recommendedName>
</protein>
<evidence type="ECO:0000256" key="7">
    <source>
        <dbReference type="ARBA" id="ARBA00022989"/>
    </source>
</evidence>
<dbReference type="Pfam" id="PF07714">
    <property type="entry name" value="PK_Tyr_Ser-Thr"/>
    <property type="match status" value="1"/>
</dbReference>
<dbReference type="GO" id="GO:0006952">
    <property type="term" value="P:defense response"/>
    <property type="evidence" value="ECO:0007669"/>
    <property type="project" value="UniProtKB-ARBA"/>
</dbReference>
<evidence type="ECO:0000256" key="10">
    <source>
        <dbReference type="SAM" id="Phobius"/>
    </source>
</evidence>
<reference evidence="13" key="1">
    <citation type="submission" date="2022-07" db="EMBL/GenBank/DDBJ databases">
        <authorList>
            <person name="Macas J."/>
            <person name="Novak P."/>
            <person name="Neumann P."/>
        </authorList>
    </citation>
    <scope>NUCLEOTIDE SEQUENCE</scope>
</reference>
<feature type="signal peptide" evidence="11">
    <location>
        <begin position="1"/>
        <end position="27"/>
    </location>
</feature>
<gene>
    <name evidence="13" type="ORF">CEPIT_LOCUS31267</name>
</gene>
<evidence type="ECO:0000256" key="4">
    <source>
        <dbReference type="ARBA" id="ARBA00022692"/>
    </source>
</evidence>
<dbReference type="Pfam" id="PF00560">
    <property type="entry name" value="LRR_1"/>
    <property type="match status" value="7"/>
</dbReference>
<evidence type="ECO:0000256" key="5">
    <source>
        <dbReference type="ARBA" id="ARBA00022729"/>
    </source>
</evidence>
<organism evidence="13 14">
    <name type="scientific">Cuscuta epithymum</name>
    <dbReference type="NCBI Taxonomy" id="186058"/>
    <lineage>
        <taxon>Eukaryota</taxon>
        <taxon>Viridiplantae</taxon>
        <taxon>Streptophyta</taxon>
        <taxon>Embryophyta</taxon>
        <taxon>Tracheophyta</taxon>
        <taxon>Spermatophyta</taxon>
        <taxon>Magnoliopsida</taxon>
        <taxon>eudicotyledons</taxon>
        <taxon>Gunneridae</taxon>
        <taxon>Pentapetalae</taxon>
        <taxon>asterids</taxon>
        <taxon>lamiids</taxon>
        <taxon>Solanales</taxon>
        <taxon>Convolvulaceae</taxon>
        <taxon>Cuscuteae</taxon>
        <taxon>Cuscuta</taxon>
        <taxon>Cuscuta subgen. Cuscuta</taxon>
    </lineage>
</organism>
<keyword evidence="6" id="KW-0677">Repeat</keyword>
<accession>A0AAV0F742</accession>
<evidence type="ECO:0000256" key="11">
    <source>
        <dbReference type="SAM" id="SignalP"/>
    </source>
</evidence>
<dbReference type="InterPro" id="IPR001245">
    <property type="entry name" value="Ser-Thr/Tyr_kinase_cat_dom"/>
</dbReference>
<dbReference type="Pfam" id="PF08263">
    <property type="entry name" value="LRRNT_2"/>
    <property type="match status" value="1"/>
</dbReference>
<keyword evidence="8 10" id="KW-0472">Membrane</keyword>
<evidence type="ECO:0000313" key="13">
    <source>
        <dbReference type="EMBL" id="CAH9131261.1"/>
    </source>
</evidence>
<dbReference type="PANTHER" id="PTHR48056">
    <property type="entry name" value="LRR RECEPTOR-LIKE SERINE/THREONINE-PROTEIN KINASE-RELATED"/>
    <property type="match status" value="1"/>
</dbReference>
<feature type="chain" id="PRO_5043381640" description="Protein kinase domain-containing protein" evidence="11">
    <location>
        <begin position="28"/>
        <end position="1038"/>
    </location>
</feature>
<evidence type="ECO:0000256" key="1">
    <source>
        <dbReference type="ARBA" id="ARBA00004167"/>
    </source>
</evidence>
<dbReference type="AlphaFoldDB" id="A0AAV0F742"/>
<dbReference type="PANTHER" id="PTHR48056:SF29">
    <property type="entry name" value="RECEPTOR-LIKE PROTEIN KINASE HSL1"/>
    <property type="match status" value="1"/>
</dbReference>
<dbReference type="InterPro" id="IPR032675">
    <property type="entry name" value="LRR_dom_sf"/>
</dbReference>
<dbReference type="PROSITE" id="PS50011">
    <property type="entry name" value="PROTEIN_KINASE_DOM"/>
    <property type="match status" value="1"/>
</dbReference>
<evidence type="ECO:0000256" key="9">
    <source>
        <dbReference type="ARBA" id="ARBA00023180"/>
    </source>
</evidence>
<dbReference type="GO" id="GO:0005524">
    <property type="term" value="F:ATP binding"/>
    <property type="evidence" value="ECO:0007669"/>
    <property type="project" value="InterPro"/>
</dbReference>
<dbReference type="EMBL" id="CAMAPF010000965">
    <property type="protein sequence ID" value="CAH9131261.1"/>
    <property type="molecule type" value="Genomic_DNA"/>
</dbReference>
<comment type="caution">
    <text evidence="13">The sequence shown here is derived from an EMBL/GenBank/DDBJ whole genome shotgun (WGS) entry which is preliminary data.</text>
</comment>
<dbReference type="InterPro" id="IPR050647">
    <property type="entry name" value="Plant_LRR-RLKs"/>
</dbReference>
<dbReference type="InterPro" id="IPR008271">
    <property type="entry name" value="Ser/Thr_kinase_AS"/>
</dbReference>
<dbReference type="SMART" id="SM00369">
    <property type="entry name" value="LRR_TYP"/>
    <property type="match status" value="8"/>
</dbReference>
<proteinExistence type="inferred from homology"/>
<evidence type="ECO:0000313" key="14">
    <source>
        <dbReference type="Proteomes" id="UP001152523"/>
    </source>
</evidence>
<dbReference type="SUPFAM" id="SSF52058">
    <property type="entry name" value="L domain-like"/>
    <property type="match status" value="2"/>
</dbReference>
<evidence type="ECO:0000259" key="12">
    <source>
        <dbReference type="PROSITE" id="PS50011"/>
    </source>
</evidence>
<keyword evidence="5 11" id="KW-0732">Signal</keyword>
<dbReference type="CDD" id="cd14066">
    <property type="entry name" value="STKc_IRAK"/>
    <property type="match status" value="1"/>
</dbReference>
<dbReference type="Proteomes" id="UP001152523">
    <property type="component" value="Unassembled WGS sequence"/>
</dbReference>
<comment type="similarity">
    <text evidence="2">Belongs to the protein kinase superfamily. Ser/Thr protein kinase family.</text>
</comment>
<dbReference type="InterPro" id="IPR003591">
    <property type="entry name" value="Leu-rich_rpt_typical-subtyp"/>
</dbReference>
<dbReference type="InterPro" id="IPR001611">
    <property type="entry name" value="Leu-rich_rpt"/>
</dbReference>
<dbReference type="Gene3D" id="3.80.10.10">
    <property type="entry name" value="Ribonuclease Inhibitor"/>
    <property type="match status" value="4"/>
</dbReference>
<dbReference type="GO" id="GO:0051707">
    <property type="term" value="P:response to other organism"/>
    <property type="evidence" value="ECO:0007669"/>
    <property type="project" value="UniProtKB-ARBA"/>
</dbReference>
<sequence length="1038" mass="113738">MMSKLLPSPILLTLAVVLLTLPFHGNTLQNESSSNPERAILLHIKRHFSNPTHLSHWTSSAADHCNWPEVTCVDGSVTGIRLVDLKLNRTVPPFICDLRSLTLVDLNHNFFSGPFPTSLYNCSSLEFLDLSFNFFNGSIPADINRLSPQLKVFNLSANSFAHGIPPAIGALKQLQELHLAMSFLSTASFPPEIGDLLNLQVLDLNDNPFSPQPIPSSFTNLKKLRNLWIRNSNLAGEIPENLFSNATTPALEYLDLSGNGLSGNIPSGMFLMKNLTTLYLMANRLSGHIPQAVEAFNLNWIDLSNNCLAGEIPQGFGKLTKLEGLVLFMNQLTGEIPGSIGRLPALGDVRLFMNNLSGEIPPEFGRFSKLQILDVSTNNLVGSLPEGLCDNKVLESFIAFQNNLTGEIPKSLGDCSNSLISFRVEKNRLSGRIPDGLWTARNLKKLMVSDNLFIGELPAEKVGPNLSLVEMGNNQFSGEIPAGVSGWSNLVSFKAGYNLFTGGIPNDLTVLEQLSVLWVDGNQLSGSLPSEIISWKSLTSFKCNGNHLSGEIPSALGRLLNLNELDLSGNQFSGEIPPEIGRQLRLTSLNLSSNHLSGAIPAELENAAFDKSFLNNSGLCSTNPTSFGLSRNCSKGKSQKTDVGFVRVIAILVSVAAALVLVAILSIVFVAGRKSNDKTRQEGPSPDWKITPFYKLSFTESNIVSNLTESNVMGRGASGVVYQVALVGPLHSRGCEKVAVKRIWNCKSLKREFEEEVKILGTIRHYNIVKLLCGMCSSDCKLLVYEYMENRSLDLWIHTKRRSSSNWPPMGAYQVLLQWPTRLHIAIGTAQGLCYMHHSCSPPIVHRDVKSSNVLLDSEFNAKVADFGLARLLLKHGEANTTLSSVAAGSFGYIAPEYAHTTKVNEKIDVYSFGVILLELVTGREANDGTEELGLADWAWQHVRGGKAIQDVLDAAIKKPQYINEMEDVFKLGVFCTTTFPSARPTMKQVLQILLRTHPSPSPLGHEKMMITGSERDASPLLTHSRLVLDDHEFVSIV</sequence>
<evidence type="ECO:0000256" key="2">
    <source>
        <dbReference type="ARBA" id="ARBA00008684"/>
    </source>
</evidence>
<dbReference type="InterPro" id="IPR011009">
    <property type="entry name" value="Kinase-like_dom_sf"/>
</dbReference>
<feature type="transmembrane region" description="Helical" evidence="10">
    <location>
        <begin position="645"/>
        <end position="671"/>
    </location>
</feature>
<evidence type="ECO:0000256" key="6">
    <source>
        <dbReference type="ARBA" id="ARBA00022737"/>
    </source>
</evidence>
<dbReference type="FunFam" id="3.80.10.10:FF:000221">
    <property type="entry name" value="Leucine-rich repeat receptor-like protein kinase PXL1"/>
    <property type="match status" value="1"/>
</dbReference>
<dbReference type="FunFam" id="3.80.10.10:FF:000095">
    <property type="entry name" value="LRR receptor-like serine/threonine-protein kinase GSO1"/>
    <property type="match status" value="1"/>
</dbReference>
<feature type="domain" description="Protein kinase" evidence="12">
    <location>
        <begin position="707"/>
        <end position="1001"/>
    </location>
</feature>
<dbReference type="GO" id="GO:0004672">
    <property type="term" value="F:protein kinase activity"/>
    <property type="evidence" value="ECO:0007669"/>
    <property type="project" value="InterPro"/>
</dbReference>
<dbReference type="InterPro" id="IPR000719">
    <property type="entry name" value="Prot_kinase_dom"/>
</dbReference>
<evidence type="ECO:0000256" key="8">
    <source>
        <dbReference type="ARBA" id="ARBA00023136"/>
    </source>
</evidence>
<evidence type="ECO:0000256" key="3">
    <source>
        <dbReference type="ARBA" id="ARBA00022614"/>
    </source>
</evidence>
<comment type="subcellular location">
    <subcellularLocation>
        <location evidence="1">Membrane</location>
        <topology evidence="1">Single-pass membrane protein</topology>
    </subcellularLocation>
</comment>
<keyword evidence="3" id="KW-0433">Leucine-rich repeat</keyword>
<dbReference type="Gene3D" id="1.10.510.10">
    <property type="entry name" value="Transferase(Phosphotransferase) domain 1"/>
    <property type="match status" value="1"/>
</dbReference>
<dbReference type="FunFam" id="3.80.10.10:FF:000041">
    <property type="entry name" value="LRR receptor-like serine/threonine-protein kinase ERECTA"/>
    <property type="match status" value="1"/>
</dbReference>